<gene>
    <name evidence="1" type="ORF">HPB47_012354</name>
</gene>
<organism evidence="1 2">
    <name type="scientific">Ixodes persulcatus</name>
    <name type="common">Taiga tick</name>
    <dbReference type="NCBI Taxonomy" id="34615"/>
    <lineage>
        <taxon>Eukaryota</taxon>
        <taxon>Metazoa</taxon>
        <taxon>Ecdysozoa</taxon>
        <taxon>Arthropoda</taxon>
        <taxon>Chelicerata</taxon>
        <taxon>Arachnida</taxon>
        <taxon>Acari</taxon>
        <taxon>Parasitiformes</taxon>
        <taxon>Ixodida</taxon>
        <taxon>Ixodoidea</taxon>
        <taxon>Ixodidae</taxon>
        <taxon>Ixodinae</taxon>
        <taxon>Ixodes</taxon>
    </lineage>
</organism>
<comment type="caution">
    <text evidence="1">The sequence shown here is derived from an EMBL/GenBank/DDBJ whole genome shotgun (WGS) entry which is preliminary data.</text>
</comment>
<evidence type="ECO:0000313" key="1">
    <source>
        <dbReference type="EMBL" id="KAG0410496.1"/>
    </source>
</evidence>
<accession>A0AC60NTM3</accession>
<name>A0AC60NTM3_IXOPE</name>
<proteinExistence type="predicted"/>
<dbReference type="Proteomes" id="UP000805193">
    <property type="component" value="Unassembled WGS sequence"/>
</dbReference>
<evidence type="ECO:0000313" key="2">
    <source>
        <dbReference type="Proteomes" id="UP000805193"/>
    </source>
</evidence>
<protein>
    <submittedName>
        <fullName evidence="1">Uncharacterized protein</fullName>
    </submittedName>
</protein>
<dbReference type="EMBL" id="JABSTQ010011516">
    <property type="protein sequence ID" value="KAG0410496.1"/>
    <property type="molecule type" value="Genomic_DNA"/>
</dbReference>
<reference evidence="1 2" key="1">
    <citation type="journal article" date="2020" name="Cell">
        <title>Large-Scale Comparative Analyses of Tick Genomes Elucidate Their Genetic Diversity and Vector Capacities.</title>
        <authorList>
            <consortium name="Tick Genome and Microbiome Consortium (TIGMIC)"/>
            <person name="Jia N."/>
            <person name="Wang J."/>
            <person name="Shi W."/>
            <person name="Du L."/>
            <person name="Sun Y."/>
            <person name="Zhan W."/>
            <person name="Jiang J.F."/>
            <person name="Wang Q."/>
            <person name="Zhang B."/>
            <person name="Ji P."/>
            <person name="Bell-Sakyi L."/>
            <person name="Cui X.M."/>
            <person name="Yuan T.T."/>
            <person name="Jiang B.G."/>
            <person name="Yang W.F."/>
            <person name="Lam T.T."/>
            <person name="Chang Q.C."/>
            <person name="Ding S.J."/>
            <person name="Wang X.J."/>
            <person name="Zhu J.G."/>
            <person name="Ruan X.D."/>
            <person name="Zhao L."/>
            <person name="Wei J.T."/>
            <person name="Ye R.Z."/>
            <person name="Que T.C."/>
            <person name="Du C.H."/>
            <person name="Zhou Y.H."/>
            <person name="Cheng J.X."/>
            <person name="Dai P.F."/>
            <person name="Guo W.B."/>
            <person name="Han X.H."/>
            <person name="Huang E.J."/>
            <person name="Li L.F."/>
            <person name="Wei W."/>
            <person name="Gao Y.C."/>
            <person name="Liu J.Z."/>
            <person name="Shao H.Z."/>
            <person name="Wang X."/>
            <person name="Wang C.C."/>
            <person name="Yang T.C."/>
            <person name="Huo Q.B."/>
            <person name="Li W."/>
            <person name="Chen H.Y."/>
            <person name="Chen S.E."/>
            <person name="Zhou L.G."/>
            <person name="Ni X.B."/>
            <person name="Tian J.H."/>
            <person name="Sheng Y."/>
            <person name="Liu T."/>
            <person name="Pan Y.S."/>
            <person name="Xia L.Y."/>
            <person name="Li J."/>
            <person name="Zhao F."/>
            <person name="Cao W.C."/>
        </authorList>
    </citation>
    <scope>NUCLEOTIDE SEQUENCE [LARGE SCALE GENOMIC DNA]</scope>
    <source>
        <strain evidence="1">Iper-2018</strain>
    </source>
</reference>
<keyword evidence="2" id="KW-1185">Reference proteome</keyword>
<sequence length="249" mass="26900">MAGHVVPQHGYGMGPQSHGVDPTGQQAAPDQEPRKHDISEILQQIMNITDQSLDEAQARKHTLNCHRMKPALFSVLCEIKEKTGPRSIPRGTTSPYLGAPSSSGWGSAQFAPGCHCWGTLPPFVVVRPLSAPRCRRRPLSPGPGERAEPPELDDRPRAEPPSADLPGARATALTSLRGVLPDMVCSSSVTARVLDASNGVLDFPSAPRGSGRRVWSQVKKPGAWLVDASGLVIRFYRAAVSFVEERRYS</sequence>